<protein>
    <submittedName>
        <fullName evidence="3">Uncharacterized protein</fullName>
    </submittedName>
</protein>
<name>A0A0W1RXF7_9EURY</name>
<feature type="domain" description="DUF6293" evidence="2">
    <location>
        <begin position="88"/>
        <end position="194"/>
    </location>
</feature>
<dbReference type="Pfam" id="PF19810">
    <property type="entry name" value="HFX_2341_N"/>
    <property type="match status" value="1"/>
</dbReference>
<dbReference type="InterPro" id="IPR054162">
    <property type="entry name" value="DUF6293_C"/>
</dbReference>
<feature type="non-terminal residue" evidence="3">
    <location>
        <position position="1"/>
    </location>
</feature>
<evidence type="ECO:0000259" key="2">
    <source>
        <dbReference type="Pfam" id="PF22665"/>
    </source>
</evidence>
<dbReference type="RefSeq" id="WP_058573154.1">
    <property type="nucleotide sequence ID" value="NZ_LOPV01000470.1"/>
</dbReference>
<sequence>VRGVAVQLTDFYDVMGVVTTIAEHHDAGVAGGDSVYVNVSSGPHVAAVAAAVGCMAVGARPYSVTPESYSHDPEVSPASEGVKTQTDLPLYPIDGPTPDQIAVLEFLKEKADQNHSVHKRNIIKQFGGDGDKTGTAHLECLQGTETKAWSSKYNRLDSKILDDLENHGYVQIEQRGRSSYVSISASGRNILGAFGHLLSD</sequence>
<proteinExistence type="predicted"/>
<feature type="domain" description="HFX-2341-like N-terminal" evidence="1">
    <location>
        <begin position="4"/>
        <end position="69"/>
    </location>
</feature>
<accession>A0A0W1RXF7</accession>
<dbReference type="Proteomes" id="UP000053157">
    <property type="component" value="Unassembled WGS sequence"/>
</dbReference>
<dbReference type="AlphaFoldDB" id="A0A0W1RXF7"/>
<dbReference type="InterPro" id="IPR046260">
    <property type="entry name" value="HFX_2341-like_N"/>
</dbReference>
<evidence type="ECO:0000313" key="4">
    <source>
        <dbReference type="Proteomes" id="UP000053157"/>
    </source>
</evidence>
<keyword evidence="4" id="KW-1185">Reference proteome</keyword>
<organism evidence="3 4">
    <name type="scientific">Haloferax profundi</name>
    <dbReference type="NCBI Taxonomy" id="1544718"/>
    <lineage>
        <taxon>Archaea</taxon>
        <taxon>Methanobacteriati</taxon>
        <taxon>Methanobacteriota</taxon>
        <taxon>Stenosarchaea group</taxon>
        <taxon>Halobacteria</taxon>
        <taxon>Halobacteriales</taxon>
        <taxon>Haloferacaceae</taxon>
        <taxon>Haloferax</taxon>
    </lineage>
</organism>
<dbReference type="Pfam" id="PF22665">
    <property type="entry name" value="WHD_DUF6293"/>
    <property type="match status" value="1"/>
</dbReference>
<comment type="caution">
    <text evidence="3">The sequence shown here is derived from an EMBL/GenBank/DDBJ whole genome shotgun (WGS) entry which is preliminary data.</text>
</comment>
<gene>
    <name evidence="3" type="ORF">AUR66_18280</name>
</gene>
<evidence type="ECO:0000313" key="3">
    <source>
        <dbReference type="EMBL" id="KTG18247.1"/>
    </source>
</evidence>
<reference evidence="3 4" key="1">
    <citation type="submission" date="2015-12" db="EMBL/GenBank/DDBJ databases">
        <title>Haloferax profundi sp. nov. isolated from the Discovery deep brine-seawater interface in the Red Sea.</title>
        <authorList>
            <person name="Zhang G."/>
            <person name="Stingl U."/>
            <person name="Rashid M."/>
        </authorList>
    </citation>
    <scope>NUCLEOTIDE SEQUENCE [LARGE SCALE GENOMIC DNA]</scope>
    <source>
        <strain evidence="3 4">SB29</strain>
    </source>
</reference>
<evidence type="ECO:0000259" key="1">
    <source>
        <dbReference type="Pfam" id="PF19810"/>
    </source>
</evidence>
<dbReference type="EMBL" id="LOPV01000470">
    <property type="protein sequence ID" value="KTG18247.1"/>
    <property type="molecule type" value="Genomic_DNA"/>
</dbReference>